<dbReference type="PANTHER" id="PTHR41533">
    <property type="entry name" value="L,D-TRANSPEPTIDASE HI_1667-RELATED"/>
    <property type="match status" value="1"/>
</dbReference>
<feature type="compositionally biased region" description="Low complexity" evidence="8">
    <location>
        <begin position="439"/>
        <end position="464"/>
    </location>
</feature>
<evidence type="ECO:0000313" key="11">
    <source>
        <dbReference type="Proteomes" id="UP000237682"/>
    </source>
</evidence>
<comment type="caution">
    <text evidence="10">The sequence shown here is derived from an EMBL/GenBank/DDBJ whole genome shotgun (WGS) entry which is preliminary data.</text>
</comment>
<feature type="region of interest" description="Disordered" evidence="8">
    <location>
        <begin position="420"/>
        <end position="464"/>
    </location>
</feature>
<evidence type="ECO:0000256" key="8">
    <source>
        <dbReference type="SAM" id="MobiDB-lite"/>
    </source>
</evidence>
<dbReference type="PROSITE" id="PS52029">
    <property type="entry name" value="LD_TPASE"/>
    <property type="match status" value="1"/>
</dbReference>
<name>A0A2S9Q3Z5_9HYPH</name>
<dbReference type="GO" id="GO:0009252">
    <property type="term" value="P:peptidoglycan biosynthetic process"/>
    <property type="evidence" value="ECO:0007669"/>
    <property type="project" value="UniProtKB-UniPathway"/>
</dbReference>
<keyword evidence="3" id="KW-0808">Transferase</keyword>
<organism evidence="10 11">
    <name type="scientific">Labrys okinawensis</name>
    <dbReference type="NCBI Taxonomy" id="346911"/>
    <lineage>
        <taxon>Bacteria</taxon>
        <taxon>Pseudomonadati</taxon>
        <taxon>Pseudomonadota</taxon>
        <taxon>Alphaproteobacteria</taxon>
        <taxon>Hyphomicrobiales</taxon>
        <taxon>Xanthobacteraceae</taxon>
        <taxon>Labrys</taxon>
    </lineage>
</organism>
<dbReference type="InterPro" id="IPR038063">
    <property type="entry name" value="Transpep_catalytic_dom"/>
</dbReference>
<comment type="pathway">
    <text evidence="1 7">Cell wall biogenesis; peptidoglycan biosynthesis.</text>
</comment>
<keyword evidence="4 7" id="KW-0133">Cell shape</keyword>
<protein>
    <submittedName>
        <fullName evidence="10">Murein L,D-transpeptidase</fullName>
    </submittedName>
</protein>
<evidence type="ECO:0000256" key="6">
    <source>
        <dbReference type="ARBA" id="ARBA00023316"/>
    </source>
</evidence>
<sequence>MTSSWLSFSFQNRETSSRRASSRIGSSRTGWSGAPLRGLVAIRRLGALTSALVVAFTLPAFANEEPNYSPRTYELTLRAISAYEEIADNGGWQALPPAAAGLRIGARGKFAKALRDRLTATRDLDPSLPASSEFDQATQDALKRFQARHGLSETGSVGRLTMLALNVPVEQRLRELDASANRLAALKFKFGERYIVSNIPAAALEAVDNGVVARTYTTVVGRPDRASPTLQTKVIAINILPYWNAPQSIFKADIMPKLQKDPGYLKANHIRLYRGRQEIDPATVDWSKARASDFLAKQDPGVWNSLGFLRIDMPNSDAVYMHDTSHRELFRNDVRFQSSGCIRVAGAQDLAAWIMEGSEWSGQAIQDQIDSGEPKTIKPAKPIPVAWVYLTGWGGPDGSVQFRPDVYNFDTPADQLVAKDANAQPTPVDRTGSVPVAPPRAASPATPKPISAKPASVPAAPAKPAAVKPVSAKIVSVKAPASRTVTVKTIPVSVSLPAD</sequence>
<dbReference type="EMBL" id="PUEJ01000016">
    <property type="protein sequence ID" value="PRH84086.1"/>
    <property type="molecule type" value="Genomic_DNA"/>
</dbReference>
<dbReference type="Pfam" id="PF01471">
    <property type="entry name" value="PG_binding_1"/>
    <property type="match status" value="1"/>
</dbReference>
<keyword evidence="11" id="KW-1185">Reference proteome</keyword>
<dbReference type="SUPFAM" id="SSF47090">
    <property type="entry name" value="PGBD-like"/>
    <property type="match status" value="1"/>
</dbReference>
<accession>A0A2S9Q3Z5</accession>
<dbReference type="Gene3D" id="1.10.101.10">
    <property type="entry name" value="PGBD-like superfamily/PGBD"/>
    <property type="match status" value="1"/>
</dbReference>
<dbReference type="GO" id="GO:0016740">
    <property type="term" value="F:transferase activity"/>
    <property type="evidence" value="ECO:0007669"/>
    <property type="project" value="UniProtKB-KW"/>
</dbReference>
<dbReference type="InterPro" id="IPR005490">
    <property type="entry name" value="LD_TPept_cat_dom"/>
</dbReference>
<dbReference type="PANTHER" id="PTHR41533:SF1">
    <property type="entry name" value="L,D-TRANSPEPTIDASE YCBB-RELATED"/>
    <property type="match status" value="1"/>
</dbReference>
<dbReference type="GO" id="GO:0071555">
    <property type="term" value="P:cell wall organization"/>
    <property type="evidence" value="ECO:0007669"/>
    <property type="project" value="UniProtKB-UniRule"/>
</dbReference>
<evidence type="ECO:0000256" key="1">
    <source>
        <dbReference type="ARBA" id="ARBA00004752"/>
    </source>
</evidence>
<dbReference type="InterPro" id="IPR002477">
    <property type="entry name" value="Peptidoglycan-bd-like"/>
</dbReference>
<dbReference type="InterPro" id="IPR052905">
    <property type="entry name" value="LD-transpeptidase_YkuD-like"/>
</dbReference>
<dbReference type="OrthoDB" id="9778545at2"/>
<dbReference type="GO" id="GO:0008360">
    <property type="term" value="P:regulation of cell shape"/>
    <property type="evidence" value="ECO:0007669"/>
    <property type="project" value="UniProtKB-UniRule"/>
</dbReference>
<dbReference type="CDD" id="cd16913">
    <property type="entry name" value="YkuD_like"/>
    <property type="match status" value="1"/>
</dbReference>
<reference evidence="10 11" key="1">
    <citation type="submission" date="2018-02" db="EMBL/GenBank/DDBJ databases">
        <title>Whole genome sequencing of endophytic bacterium.</title>
        <authorList>
            <person name="Eedara R."/>
            <person name="Podile A.R."/>
        </authorList>
    </citation>
    <scope>NUCLEOTIDE SEQUENCE [LARGE SCALE GENOMIC DNA]</scope>
    <source>
        <strain evidence="10 11">RP1T</strain>
    </source>
</reference>
<dbReference type="AlphaFoldDB" id="A0A2S9Q3Z5"/>
<evidence type="ECO:0000256" key="2">
    <source>
        <dbReference type="ARBA" id="ARBA00005992"/>
    </source>
</evidence>
<proteinExistence type="inferred from homology"/>
<dbReference type="InterPro" id="IPR036365">
    <property type="entry name" value="PGBD-like_sf"/>
</dbReference>
<evidence type="ECO:0000259" key="9">
    <source>
        <dbReference type="PROSITE" id="PS52029"/>
    </source>
</evidence>
<keyword evidence="5 7" id="KW-0573">Peptidoglycan synthesis</keyword>
<dbReference type="Gene3D" id="2.40.440.10">
    <property type="entry name" value="L,D-transpeptidase catalytic domain-like"/>
    <property type="match status" value="1"/>
</dbReference>
<comment type="similarity">
    <text evidence="2">Belongs to the YkuD family.</text>
</comment>
<feature type="active site" description="Nucleophile" evidence="7">
    <location>
        <position position="341"/>
    </location>
</feature>
<dbReference type="InterPro" id="IPR036366">
    <property type="entry name" value="PGBDSf"/>
</dbReference>
<feature type="active site" description="Proton donor/acceptor" evidence="7">
    <location>
        <position position="322"/>
    </location>
</feature>
<keyword evidence="6 7" id="KW-0961">Cell wall biogenesis/degradation</keyword>
<evidence type="ECO:0000256" key="4">
    <source>
        <dbReference type="ARBA" id="ARBA00022960"/>
    </source>
</evidence>
<dbReference type="RefSeq" id="WP_105865513.1">
    <property type="nucleotide sequence ID" value="NZ_PUEJ01000016.1"/>
</dbReference>
<evidence type="ECO:0000256" key="7">
    <source>
        <dbReference type="PROSITE-ProRule" id="PRU01373"/>
    </source>
</evidence>
<dbReference type="Proteomes" id="UP000237682">
    <property type="component" value="Unassembled WGS sequence"/>
</dbReference>
<dbReference type="SUPFAM" id="SSF141523">
    <property type="entry name" value="L,D-transpeptidase catalytic domain-like"/>
    <property type="match status" value="1"/>
</dbReference>
<dbReference type="UniPathway" id="UPA00219"/>
<gene>
    <name evidence="10" type="ORF">C5L14_28845</name>
</gene>
<dbReference type="GO" id="GO:0004180">
    <property type="term" value="F:carboxypeptidase activity"/>
    <property type="evidence" value="ECO:0007669"/>
    <property type="project" value="UniProtKB-ARBA"/>
</dbReference>
<evidence type="ECO:0000256" key="3">
    <source>
        <dbReference type="ARBA" id="ARBA00022679"/>
    </source>
</evidence>
<dbReference type="Pfam" id="PF03734">
    <property type="entry name" value="YkuD"/>
    <property type="match status" value="1"/>
</dbReference>
<evidence type="ECO:0000313" key="10">
    <source>
        <dbReference type="EMBL" id="PRH84086.1"/>
    </source>
</evidence>
<evidence type="ECO:0000256" key="5">
    <source>
        <dbReference type="ARBA" id="ARBA00022984"/>
    </source>
</evidence>
<feature type="domain" description="L,D-TPase catalytic" evidence="9">
    <location>
        <begin position="193"/>
        <end position="368"/>
    </location>
</feature>